<comment type="caution">
    <text evidence="2">The sequence shown here is derived from an EMBL/GenBank/DDBJ whole genome shotgun (WGS) entry which is preliminary data.</text>
</comment>
<protein>
    <recommendedName>
        <fullName evidence="4">DUF5666 domain-containing protein</fullName>
    </recommendedName>
</protein>
<dbReference type="AlphaFoldDB" id="A0A9D1D595"/>
<evidence type="ECO:0000256" key="1">
    <source>
        <dbReference type="SAM" id="MobiDB-lite"/>
    </source>
</evidence>
<dbReference type="EMBL" id="DVGC01000032">
    <property type="protein sequence ID" value="HIR05522.1"/>
    <property type="molecule type" value="Genomic_DNA"/>
</dbReference>
<name>A0A9D1D595_9FIRM</name>
<reference evidence="2" key="2">
    <citation type="journal article" date="2021" name="PeerJ">
        <title>Extensive microbial diversity within the chicken gut microbiome revealed by metagenomics and culture.</title>
        <authorList>
            <person name="Gilroy R."/>
            <person name="Ravi A."/>
            <person name="Getino M."/>
            <person name="Pursley I."/>
            <person name="Horton D.L."/>
            <person name="Alikhan N.F."/>
            <person name="Baker D."/>
            <person name="Gharbi K."/>
            <person name="Hall N."/>
            <person name="Watson M."/>
            <person name="Adriaenssens E.M."/>
            <person name="Foster-Nyarko E."/>
            <person name="Jarju S."/>
            <person name="Secka A."/>
            <person name="Antonio M."/>
            <person name="Oren A."/>
            <person name="Chaudhuri R.R."/>
            <person name="La Ragione R."/>
            <person name="Hildebrand F."/>
            <person name="Pallen M.J."/>
        </authorList>
    </citation>
    <scope>NUCLEOTIDE SEQUENCE</scope>
    <source>
        <strain evidence="2">CHK180-2868</strain>
    </source>
</reference>
<feature type="region of interest" description="Disordered" evidence="1">
    <location>
        <begin position="1"/>
        <end position="25"/>
    </location>
</feature>
<evidence type="ECO:0000313" key="2">
    <source>
        <dbReference type="EMBL" id="HIR05522.1"/>
    </source>
</evidence>
<evidence type="ECO:0008006" key="4">
    <source>
        <dbReference type="Google" id="ProtNLM"/>
    </source>
</evidence>
<sequence>MMRTDSGTKRRTGTESETIKKGRTGRKKAAAGICVLALSGMLAACGNQAGTVQPGEGTETSENMAADTGNNGNVPEEAKGSGSEPEEAGNTGSIPAETEKTGLEDLAARESGYISGTISAMSSDSLSLETEDGETMEFGMREVVLDTEADLTEGLFVTVSYEEKEDTRTALYLTDAPLVTGEVVDGTMGSVRIRLEDGTEMNFDKQEASVNLEEGLLIGNQITVAYRSVGDSQESGFYRALWIRDAKEGS</sequence>
<dbReference type="Proteomes" id="UP000824250">
    <property type="component" value="Unassembled WGS sequence"/>
</dbReference>
<organism evidence="2 3">
    <name type="scientific">Candidatus Copromonas faecavium</name>
    <name type="common">nom. illeg.</name>
    <dbReference type="NCBI Taxonomy" id="2840740"/>
    <lineage>
        <taxon>Bacteria</taxon>
        <taxon>Bacillati</taxon>
        <taxon>Bacillota</taxon>
        <taxon>Clostridia</taxon>
        <taxon>Lachnospirales</taxon>
        <taxon>Lachnospiraceae</taxon>
        <taxon>Candidatus Copromonas (nom. illeg.)</taxon>
    </lineage>
</organism>
<accession>A0A9D1D595</accession>
<feature type="region of interest" description="Disordered" evidence="1">
    <location>
        <begin position="52"/>
        <end position="98"/>
    </location>
</feature>
<feature type="compositionally biased region" description="Basic and acidic residues" evidence="1">
    <location>
        <begin position="1"/>
        <end position="20"/>
    </location>
</feature>
<reference evidence="2" key="1">
    <citation type="submission" date="2020-10" db="EMBL/GenBank/DDBJ databases">
        <authorList>
            <person name="Gilroy R."/>
        </authorList>
    </citation>
    <scope>NUCLEOTIDE SEQUENCE</scope>
    <source>
        <strain evidence="2">CHK180-2868</strain>
    </source>
</reference>
<feature type="compositionally biased region" description="Polar residues" evidence="1">
    <location>
        <begin position="58"/>
        <end position="73"/>
    </location>
</feature>
<gene>
    <name evidence="2" type="ORF">IAB28_06100</name>
</gene>
<proteinExistence type="predicted"/>
<evidence type="ECO:0000313" key="3">
    <source>
        <dbReference type="Proteomes" id="UP000824250"/>
    </source>
</evidence>